<dbReference type="AlphaFoldDB" id="A0A024TB17"/>
<reference evidence="1" key="1">
    <citation type="submission" date="2013-12" db="EMBL/GenBank/DDBJ databases">
        <title>The Genome Sequence of Aphanomyces invadans NJM9701.</title>
        <authorList>
            <consortium name="The Broad Institute Genomics Platform"/>
            <person name="Russ C."/>
            <person name="Tyler B."/>
            <person name="van West P."/>
            <person name="Dieguez-Uribeondo J."/>
            <person name="Young S.K."/>
            <person name="Zeng Q."/>
            <person name="Gargeya S."/>
            <person name="Fitzgerald M."/>
            <person name="Abouelleil A."/>
            <person name="Alvarado L."/>
            <person name="Chapman S.B."/>
            <person name="Gainer-Dewar J."/>
            <person name="Goldberg J."/>
            <person name="Griggs A."/>
            <person name="Gujja S."/>
            <person name="Hansen M."/>
            <person name="Howarth C."/>
            <person name="Imamovic A."/>
            <person name="Ireland A."/>
            <person name="Larimer J."/>
            <person name="McCowan C."/>
            <person name="Murphy C."/>
            <person name="Pearson M."/>
            <person name="Poon T.W."/>
            <person name="Priest M."/>
            <person name="Roberts A."/>
            <person name="Saif S."/>
            <person name="Shea T."/>
            <person name="Sykes S."/>
            <person name="Wortman J."/>
            <person name="Nusbaum C."/>
            <person name="Birren B."/>
        </authorList>
    </citation>
    <scope>NUCLEOTIDE SEQUENCE [LARGE SCALE GENOMIC DNA]</scope>
    <source>
        <strain evidence="1">NJM9701</strain>
    </source>
</reference>
<name>A0A024TB17_9STRA</name>
<accession>A0A024TB17</accession>
<dbReference type="VEuPathDB" id="FungiDB:H310_14470"/>
<evidence type="ECO:0000313" key="1">
    <source>
        <dbReference type="EMBL" id="ETV90801.1"/>
    </source>
</evidence>
<dbReference type="EMBL" id="KI914022">
    <property type="protein sequence ID" value="ETV90801.1"/>
    <property type="molecule type" value="Genomic_DNA"/>
</dbReference>
<dbReference type="RefSeq" id="XP_008880558.1">
    <property type="nucleotide sequence ID" value="XM_008882336.1"/>
</dbReference>
<sequence length="254" mass="28656">MSSMFWGAVDPIHRASAVSVEETMQFYREQFKTNAARSKRFPPVAQRDIPSEAFTAEAASTLHAVLEMALETLHKSKSIPTRVFLPPTHVAAGTPSSVTAETPAYFIEERVRTTKRNSIKEKARASRRLHCAVSDAQLYYCDRHPAKSRSPGADAANWLSLQAHNIEAAEARDQHVSAVVAEQQRREIEREKRIHQTYNTAHMDTVASVAMERYEAADQLMRILDDYGLIKSSVSAEYLKKSLERRTTRLPCIQ</sequence>
<proteinExistence type="predicted"/>
<dbReference type="OrthoDB" id="71985at2759"/>
<gene>
    <name evidence="1" type="ORF">H310_14470</name>
</gene>
<dbReference type="GeneID" id="20091520"/>
<organism evidence="1">
    <name type="scientific">Aphanomyces invadans</name>
    <dbReference type="NCBI Taxonomy" id="157072"/>
    <lineage>
        <taxon>Eukaryota</taxon>
        <taxon>Sar</taxon>
        <taxon>Stramenopiles</taxon>
        <taxon>Oomycota</taxon>
        <taxon>Saprolegniomycetes</taxon>
        <taxon>Saprolegniales</taxon>
        <taxon>Verrucalvaceae</taxon>
        <taxon>Aphanomyces</taxon>
    </lineage>
</organism>
<protein>
    <submittedName>
        <fullName evidence="1">Uncharacterized protein</fullName>
    </submittedName>
</protein>